<protein>
    <submittedName>
        <fullName evidence="1">Uncharacterized protein</fullName>
    </submittedName>
</protein>
<evidence type="ECO:0000313" key="1">
    <source>
        <dbReference type="EMBL" id="SPC90785.1"/>
    </source>
</evidence>
<reference evidence="1" key="1">
    <citation type="submission" date="2018-02" db="EMBL/GenBank/DDBJ databases">
        <authorList>
            <person name="Cohen D.B."/>
            <person name="Kent A.D."/>
        </authorList>
    </citation>
    <scope>NUCLEOTIDE SEQUENCE</scope>
</reference>
<dbReference type="AlphaFoldDB" id="A0A2N9FUE7"/>
<name>A0A2N9FUE7_FAGSY</name>
<sequence>MLASLLQLVKGISVNSLDILQFAFSGRFMRFVPRVRVLRDAFSREERYGLALRFFGIAEEDLNARFAISIVHSGFFYSRSGPPWMSLPSLPYPFWVLGLDLDSIVGFTPVVGLIFMGCTST</sequence>
<organism evidence="1">
    <name type="scientific">Fagus sylvatica</name>
    <name type="common">Beechnut</name>
    <dbReference type="NCBI Taxonomy" id="28930"/>
    <lineage>
        <taxon>Eukaryota</taxon>
        <taxon>Viridiplantae</taxon>
        <taxon>Streptophyta</taxon>
        <taxon>Embryophyta</taxon>
        <taxon>Tracheophyta</taxon>
        <taxon>Spermatophyta</taxon>
        <taxon>Magnoliopsida</taxon>
        <taxon>eudicotyledons</taxon>
        <taxon>Gunneridae</taxon>
        <taxon>Pentapetalae</taxon>
        <taxon>rosids</taxon>
        <taxon>fabids</taxon>
        <taxon>Fagales</taxon>
        <taxon>Fagaceae</taxon>
        <taxon>Fagus</taxon>
    </lineage>
</organism>
<dbReference type="EMBL" id="OIVN01001178">
    <property type="protein sequence ID" value="SPC90785.1"/>
    <property type="molecule type" value="Genomic_DNA"/>
</dbReference>
<gene>
    <name evidence="1" type="ORF">FSB_LOCUS18667</name>
</gene>
<accession>A0A2N9FUE7</accession>
<proteinExistence type="predicted"/>